<dbReference type="AlphaFoldDB" id="A0A3L6ETS9"/>
<gene>
    <name evidence="1" type="ORF">Zm00014a_032854</name>
</gene>
<proteinExistence type="predicted"/>
<evidence type="ECO:0000313" key="1">
    <source>
        <dbReference type="EMBL" id="PWZ24474.1"/>
    </source>
</evidence>
<organism evidence="1">
    <name type="scientific">Zea mays</name>
    <name type="common">Maize</name>
    <dbReference type="NCBI Taxonomy" id="4577"/>
    <lineage>
        <taxon>Eukaryota</taxon>
        <taxon>Viridiplantae</taxon>
        <taxon>Streptophyta</taxon>
        <taxon>Embryophyta</taxon>
        <taxon>Tracheophyta</taxon>
        <taxon>Spermatophyta</taxon>
        <taxon>Magnoliopsida</taxon>
        <taxon>Liliopsida</taxon>
        <taxon>Poales</taxon>
        <taxon>Poaceae</taxon>
        <taxon>PACMAD clade</taxon>
        <taxon>Panicoideae</taxon>
        <taxon>Andropogonodae</taxon>
        <taxon>Andropogoneae</taxon>
        <taxon>Tripsacinae</taxon>
        <taxon>Zea</taxon>
    </lineage>
</organism>
<accession>A0A3L6ETS9</accession>
<comment type="caution">
    <text evidence="1">The sequence shown here is derived from an EMBL/GenBank/DDBJ whole genome shotgun (WGS) entry which is preliminary data.</text>
</comment>
<reference evidence="1" key="1">
    <citation type="journal article" date="2018" name="Nat. Genet.">
        <title>Extensive intraspecific gene order and gene structural variations between Mo17 and other maize genomes.</title>
        <authorList>
            <person name="Sun S."/>
            <person name="Zhou Y."/>
            <person name="Chen J."/>
            <person name="Shi J."/>
            <person name="Zhao H."/>
            <person name="Zhao H."/>
            <person name="Song W."/>
            <person name="Zhang M."/>
            <person name="Cui Y."/>
            <person name="Dong X."/>
            <person name="Liu H."/>
            <person name="Ma X."/>
            <person name="Jiao Y."/>
            <person name="Wang B."/>
            <person name="Wei X."/>
            <person name="Stein J.C."/>
            <person name="Glaubitz J.C."/>
            <person name="Lu F."/>
            <person name="Yu G."/>
            <person name="Liang C."/>
            <person name="Fengler K."/>
            <person name="Li B."/>
            <person name="Rafalski A."/>
            <person name="Schnable P.S."/>
            <person name="Ware D.H."/>
            <person name="Buckler E.S."/>
            <person name="Lai J."/>
        </authorList>
    </citation>
    <scope>NUCLEOTIDE SEQUENCE [LARGE SCALE GENOMIC DNA]</scope>
    <source>
        <tissue evidence="1">Seedling</tissue>
    </source>
</reference>
<dbReference type="EMBL" id="NCVQ01000006">
    <property type="protein sequence ID" value="PWZ24474.1"/>
    <property type="molecule type" value="Genomic_DNA"/>
</dbReference>
<protein>
    <submittedName>
        <fullName evidence="1">Uncharacterized protein</fullName>
    </submittedName>
</protein>
<name>A0A3L6ETS9_MAIZE</name>
<dbReference type="Proteomes" id="UP000251960">
    <property type="component" value="Chromosome 5"/>
</dbReference>
<sequence length="68" mass="7925">MQERVVKMIPRLVYASSSDGFGDGMEDTLDVVLRGVLERFRRRRASTAPVGELHRFFFAKFSYRVEQI</sequence>